<proteinExistence type="predicted"/>
<protein>
    <submittedName>
        <fullName evidence="2">Serine/threonine protein phosphatase PrpC</fullName>
    </submittedName>
</protein>
<feature type="domain" description="PPM-type phosphatase" evidence="1">
    <location>
        <begin position="129"/>
        <end position="373"/>
    </location>
</feature>
<dbReference type="AlphaFoldDB" id="A0A7W7WJV6"/>
<evidence type="ECO:0000259" key="1">
    <source>
        <dbReference type="PROSITE" id="PS51746"/>
    </source>
</evidence>
<dbReference type="RefSeq" id="WP_184919980.1">
    <property type="nucleotide sequence ID" value="NZ_JACHJR010000001.1"/>
</dbReference>
<organism evidence="2 3">
    <name type="scientific">Kitasatospora gansuensis</name>
    <dbReference type="NCBI Taxonomy" id="258050"/>
    <lineage>
        <taxon>Bacteria</taxon>
        <taxon>Bacillati</taxon>
        <taxon>Actinomycetota</taxon>
        <taxon>Actinomycetes</taxon>
        <taxon>Kitasatosporales</taxon>
        <taxon>Streptomycetaceae</taxon>
        <taxon>Kitasatospora</taxon>
    </lineage>
</organism>
<dbReference type="SMART" id="SM00332">
    <property type="entry name" value="PP2Cc"/>
    <property type="match status" value="1"/>
</dbReference>
<reference evidence="2 3" key="1">
    <citation type="submission" date="2020-08" db="EMBL/GenBank/DDBJ databases">
        <title>Sequencing the genomes of 1000 actinobacteria strains.</title>
        <authorList>
            <person name="Klenk H.-P."/>
        </authorList>
    </citation>
    <scope>NUCLEOTIDE SEQUENCE [LARGE SCALE GENOMIC DNA]</scope>
    <source>
        <strain evidence="2 3">DSM 44786</strain>
    </source>
</reference>
<gene>
    <name evidence="2" type="ORF">F4556_005093</name>
</gene>
<dbReference type="Proteomes" id="UP000573327">
    <property type="component" value="Unassembled WGS sequence"/>
</dbReference>
<comment type="caution">
    <text evidence="2">The sequence shown here is derived from an EMBL/GenBank/DDBJ whole genome shotgun (WGS) entry which is preliminary data.</text>
</comment>
<dbReference type="Gene3D" id="3.60.40.10">
    <property type="entry name" value="PPM-type phosphatase domain"/>
    <property type="match status" value="1"/>
</dbReference>
<dbReference type="InterPro" id="IPR001932">
    <property type="entry name" value="PPM-type_phosphatase-like_dom"/>
</dbReference>
<evidence type="ECO:0000313" key="2">
    <source>
        <dbReference type="EMBL" id="MBB4949558.1"/>
    </source>
</evidence>
<evidence type="ECO:0000313" key="3">
    <source>
        <dbReference type="Proteomes" id="UP000573327"/>
    </source>
</evidence>
<dbReference type="PROSITE" id="PS51746">
    <property type="entry name" value="PPM_2"/>
    <property type="match status" value="1"/>
</dbReference>
<name>A0A7W7WJV6_9ACTN</name>
<dbReference type="EMBL" id="JACHJR010000001">
    <property type="protein sequence ID" value="MBB4949558.1"/>
    <property type="molecule type" value="Genomic_DNA"/>
</dbReference>
<dbReference type="InterPro" id="IPR036457">
    <property type="entry name" value="PPM-type-like_dom_sf"/>
</dbReference>
<accession>A0A7W7WJV6</accession>
<dbReference type="SUPFAM" id="SSF81606">
    <property type="entry name" value="PP2C-like"/>
    <property type="match status" value="1"/>
</dbReference>
<keyword evidence="3" id="KW-1185">Reference proteome</keyword>
<sequence length="376" mass="40253">MIKTFAFAVDPDGTQDELSGHVGRPVVVHTSAEQSVLKSNLGPGYSSLPIGPYILHHANGPFEEESNRYAQQLWTGLAGGGRAPLFRGSVFVTGRRRADGTYQDLTRHEITRLSVLADSTRWVHPGGPVVSAAQSRGLRNEQCDAFAVHRNRASGVWAFVVCDGIGDDEEVAEFVQHFAPFLARSAAATGTPGHAIRLGRDAVPGWMESTGSWVAGTTAVVVTWHPTWTGLRVGWAGDSRAYAISPTGLGELLTTDHNLAQRKRSRNQPVGPHDHHNLLSDLGYGEIGELTVSRDRVDRLLLCSDGAYQPMEETGGRLAGGFGAYPATVLDQYPAKSAAGVLVSDAVERARTISRRGPGDEHADNATALVVALPKL</sequence>